<proteinExistence type="inferred from homology"/>
<dbReference type="EMBL" id="CP012333">
    <property type="protein sequence ID" value="AKV00107.1"/>
    <property type="molecule type" value="Genomic_DNA"/>
</dbReference>
<evidence type="ECO:0000256" key="1">
    <source>
        <dbReference type="ARBA" id="ARBA00007198"/>
    </source>
</evidence>
<dbReference type="InterPro" id="IPR006660">
    <property type="entry name" value="Arsenate_reductase-like"/>
</dbReference>
<evidence type="ECO:0000313" key="4">
    <source>
        <dbReference type="Proteomes" id="UP000064967"/>
    </source>
</evidence>
<dbReference type="RefSeq" id="WP_240488641.1">
    <property type="nucleotide sequence ID" value="NZ_CP012333.1"/>
</dbReference>
<dbReference type="InterPro" id="IPR036249">
    <property type="entry name" value="Thioredoxin-like_sf"/>
</dbReference>
<dbReference type="PROSITE" id="PS51353">
    <property type="entry name" value="ARSC"/>
    <property type="match status" value="1"/>
</dbReference>
<dbReference type="STRING" id="1391654.AKJ09_06770"/>
<dbReference type="Pfam" id="PF03960">
    <property type="entry name" value="ArsC"/>
    <property type="match status" value="1"/>
</dbReference>
<dbReference type="SUPFAM" id="SSF52833">
    <property type="entry name" value="Thioredoxin-like"/>
    <property type="match status" value="1"/>
</dbReference>
<dbReference type="AlphaFoldDB" id="A0A0K1Q393"/>
<gene>
    <name evidence="3" type="ORF">AKJ09_06770</name>
</gene>
<dbReference type="Proteomes" id="UP000064967">
    <property type="component" value="Chromosome"/>
</dbReference>
<sequence>MSGVIVQIFGTKKCPDTRKAERWFKERGIRVQSVDLGEKGLSPGELRSVAARVGGIEVLIDRASKRYVDKGLKYAAPTGARIEALLLDDPLLLKTPIVRRGSDATLGFCPDTWETWRQKS</sequence>
<dbReference type="KEGG" id="llu:AKJ09_06770"/>
<evidence type="ECO:0000313" key="3">
    <source>
        <dbReference type="EMBL" id="AKV00107.1"/>
    </source>
</evidence>
<evidence type="ECO:0000256" key="2">
    <source>
        <dbReference type="PROSITE-ProRule" id="PRU01282"/>
    </source>
</evidence>
<dbReference type="PANTHER" id="PTHR30041">
    <property type="entry name" value="ARSENATE REDUCTASE"/>
    <property type="match status" value="1"/>
</dbReference>
<dbReference type="PANTHER" id="PTHR30041:SF8">
    <property type="entry name" value="PROTEIN YFFB"/>
    <property type="match status" value="1"/>
</dbReference>
<comment type="similarity">
    <text evidence="1 2">Belongs to the ArsC family.</text>
</comment>
<accession>A0A0K1Q393</accession>
<protein>
    <submittedName>
        <fullName evidence="3">Arsenate reductase</fullName>
    </submittedName>
</protein>
<name>A0A0K1Q393_9BACT</name>
<keyword evidence="4" id="KW-1185">Reference proteome</keyword>
<reference evidence="3 4" key="1">
    <citation type="submission" date="2015-08" db="EMBL/GenBank/DDBJ databases">
        <authorList>
            <person name="Babu N.S."/>
            <person name="Beckwith C.J."/>
            <person name="Beseler K.G."/>
            <person name="Brison A."/>
            <person name="Carone J.V."/>
            <person name="Caskin T.P."/>
            <person name="Diamond M."/>
            <person name="Durham M.E."/>
            <person name="Foxe J.M."/>
            <person name="Go M."/>
            <person name="Henderson B.A."/>
            <person name="Jones I.B."/>
            <person name="McGettigan J.A."/>
            <person name="Micheletti S.J."/>
            <person name="Nasrallah M.E."/>
            <person name="Ortiz D."/>
            <person name="Piller C.R."/>
            <person name="Privatt S.R."/>
            <person name="Schneider S.L."/>
            <person name="Sharp S."/>
            <person name="Smith T.C."/>
            <person name="Stanton J.D."/>
            <person name="Ullery H.E."/>
            <person name="Wilson R.J."/>
            <person name="Serrano M.G."/>
            <person name="Buck G."/>
            <person name="Lee V."/>
            <person name="Wang Y."/>
            <person name="Carvalho R."/>
            <person name="Voegtly L."/>
            <person name="Shi R."/>
            <person name="Duckworth R."/>
            <person name="Johnson A."/>
            <person name="Loviza R."/>
            <person name="Walstead R."/>
            <person name="Shah Z."/>
            <person name="Kiflezghi M."/>
            <person name="Wade K."/>
            <person name="Ball S.L."/>
            <person name="Bradley K.W."/>
            <person name="Asai D.J."/>
            <person name="Bowman C.A."/>
            <person name="Russell D.A."/>
            <person name="Pope W.H."/>
            <person name="Jacobs-Sera D."/>
            <person name="Hendrix R.W."/>
            <person name="Hatfull G.F."/>
        </authorList>
    </citation>
    <scope>NUCLEOTIDE SEQUENCE [LARGE SCALE GENOMIC DNA]</scope>
    <source>
        <strain evidence="3 4">DSM 27648</strain>
    </source>
</reference>
<dbReference type="Gene3D" id="3.40.30.10">
    <property type="entry name" value="Glutaredoxin"/>
    <property type="match status" value="1"/>
</dbReference>
<organism evidence="3 4">
    <name type="scientific">Labilithrix luteola</name>
    <dbReference type="NCBI Taxonomy" id="1391654"/>
    <lineage>
        <taxon>Bacteria</taxon>
        <taxon>Pseudomonadati</taxon>
        <taxon>Myxococcota</taxon>
        <taxon>Polyangia</taxon>
        <taxon>Polyangiales</taxon>
        <taxon>Labilitrichaceae</taxon>
        <taxon>Labilithrix</taxon>
    </lineage>
</organism>